<dbReference type="RefSeq" id="WP_132672934.1">
    <property type="nucleotide sequence ID" value="NZ_SMKS01000006.1"/>
</dbReference>
<dbReference type="Proteomes" id="UP000295674">
    <property type="component" value="Unassembled WGS sequence"/>
</dbReference>
<organism evidence="2 3">
    <name type="scientific">Saccharopolyspora terrae</name>
    <dbReference type="NCBI Taxonomy" id="2530384"/>
    <lineage>
        <taxon>Bacteria</taxon>
        <taxon>Bacillati</taxon>
        <taxon>Actinomycetota</taxon>
        <taxon>Actinomycetes</taxon>
        <taxon>Pseudonocardiales</taxon>
        <taxon>Pseudonocardiaceae</taxon>
        <taxon>Saccharopolyspora</taxon>
    </lineage>
</organism>
<gene>
    <name evidence="2" type="ORF">E1181_06190</name>
</gene>
<reference evidence="2 3" key="1">
    <citation type="submission" date="2019-03" db="EMBL/GenBank/DDBJ databases">
        <title>Draft genome sequences of novel Actinobacteria.</title>
        <authorList>
            <person name="Sahin N."/>
            <person name="Ay H."/>
            <person name="Saygin H."/>
        </authorList>
    </citation>
    <scope>NUCLEOTIDE SEQUENCE [LARGE SCALE GENOMIC DNA]</scope>
    <source>
        <strain evidence="2 3">16K309</strain>
    </source>
</reference>
<feature type="chain" id="PRO_5039269181" evidence="1">
    <location>
        <begin position="23"/>
        <end position="176"/>
    </location>
</feature>
<protein>
    <submittedName>
        <fullName evidence="2">DUF3558 domain-containing protein</fullName>
    </submittedName>
</protein>
<keyword evidence="3" id="KW-1185">Reference proteome</keyword>
<feature type="signal peptide" evidence="1">
    <location>
        <begin position="1"/>
        <end position="22"/>
    </location>
</feature>
<name>A0A4R4VYK5_9PSEU</name>
<dbReference type="PROSITE" id="PS51257">
    <property type="entry name" value="PROKAR_LIPOPROTEIN"/>
    <property type="match status" value="1"/>
</dbReference>
<proteinExistence type="predicted"/>
<evidence type="ECO:0000313" key="3">
    <source>
        <dbReference type="Proteomes" id="UP000295674"/>
    </source>
</evidence>
<dbReference type="AlphaFoldDB" id="A0A4R4VYK5"/>
<evidence type="ECO:0000256" key="1">
    <source>
        <dbReference type="SAM" id="SignalP"/>
    </source>
</evidence>
<dbReference type="EMBL" id="SMKS01000006">
    <property type="protein sequence ID" value="TDD08543.1"/>
    <property type="molecule type" value="Genomic_DNA"/>
</dbReference>
<dbReference type="OrthoDB" id="3691894at2"/>
<dbReference type="Pfam" id="PF12079">
    <property type="entry name" value="DUF3558"/>
    <property type="match status" value="1"/>
</dbReference>
<evidence type="ECO:0000313" key="2">
    <source>
        <dbReference type="EMBL" id="TDD08543.1"/>
    </source>
</evidence>
<sequence>MSTFSRSLFATAAGLALFGLSACGGTSTGGEPTTQPPAPGAALQSFDPCTFFTPEELTSFGVGTTSQDFTQVSFQPGCEWEGEKLSIGLQKNAKDTVQSLGQGGGFDKFEPTNIAGREAAEIIVGGATDQGVCNYAVSAGGGFVMYQLSGFMRDSVPDPCGELEKVVNQTASRLPQ</sequence>
<accession>A0A4R4VYK5</accession>
<comment type="caution">
    <text evidence="2">The sequence shown here is derived from an EMBL/GenBank/DDBJ whole genome shotgun (WGS) entry which is preliminary data.</text>
</comment>
<dbReference type="InterPro" id="IPR024520">
    <property type="entry name" value="DUF3558"/>
</dbReference>
<keyword evidence="1" id="KW-0732">Signal</keyword>